<dbReference type="PANTHER" id="PTHR30160:SF22">
    <property type="entry name" value="LIPOPOLYSACCHARIDE CORE BIOSYNTHESIS PROTEIN"/>
    <property type="match status" value="1"/>
</dbReference>
<keyword evidence="2" id="KW-0808">Transferase</keyword>
<gene>
    <name evidence="3" type="ORF">SAMN04488514_10557</name>
</gene>
<reference evidence="3 4" key="1">
    <citation type="submission" date="2016-10" db="EMBL/GenBank/DDBJ databases">
        <authorList>
            <person name="de Groot N.N."/>
        </authorList>
    </citation>
    <scope>NUCLEOTIDE SEQUENCE [LARGE SCALE GENOMIC DNA]</scope>
    <source>
        <strain evidence="3 4">DSM 19886</strain>
    </source>
</reference>
<dbReference type="EMBL" id="FNGV01000005">
    <property type="protein sequence ID" value="SDM10785.1"/>
    <property type="molecule type" value="Genomic_DNA"/>
</dbReference>
<dbReference type="GO" id="GO:0008713">
    <property type="term" value="F:ADP-heptose-lipopolysaccharide heptosyltransferase activity"/>
    <property type="evidence" value="ECO:0007669"/>
    <property type="project" value="TreeGrafter"/>
</dbReference>
<proteinExistence type="predicted"/>
<dbReference type="PANTHER" id="PTHR30160">
    <property type="entry name" value="TETRAACYLDISACCHARIDE 4'-KINASE-RELATED"/>
    <property type="match status" value="1"/>
</dbReference>
<protein>
    <submittedName>
        <fullName evidence="3">DNA phosphorothioation-dependent restriction protein DptG</fullName>
    </submittedName>
</protein>
<dbReference type="InterPro" id="IPR002201">
    <property type="entry name" value="Glyco_trans_9"/>
</dbReference>
<evidence type="ECO:0000313" key="3">
    <source>
        <dbReference type="EMBL" id="SDM10785.1"/>
    </source>
</evidence>
<dbReference type="CDD" id="cd03789">
    <property type="entry name" value="GT9_LPS_heptosyltransferase"/>
    <property type="match status" value="1"/>
</dbReference>
<dbReference type="AlphaFoldDB" id="A0A1G9QKJ1"/>
<keyword evidence="4" id="KW-1185">Reference proteome</keyword>
<dbReference type="Proteomes" id="UP000199440">
    <property type="component" value="Unassembled WGS sequence"/>
</dbReference>
<dbReference type="Pfam" id="PF01075">
    <property type="entry name" value="Glyco_transf_9"/>
    <property type="match status" value="1"/>
</dbReference>
<dbReference type="Gene3D" id="3.40.50.2000">
    <property type="entry name" value="Glycogen Phosphorylase B"/>
    <property type="match status" value="2"/>
</dbReference>
<accession>A0A1G9QKJ1</accession>
<organism evidence="3 4">
    <name type="scientific">Kriegella aquimaris</name>
    <dbReference type="NCBI Taxonomy" id="192904"/>
    <lineage>
        <taxon>Bacteria</taxon>
        <taxon>Pseudomonadati</taxon>
        <taxon>Bacteroidota</taxon>
        <taxon>Flavobacteriia</taxon>
        <taxon>Flavobacteriales</taxon>
        <taxon>Flavobacteriaceae</taxon>
        <taxon>Kriegella</taxon>
    </lineage>
</organism>
<dbReference type="RefSeq" id="WP_317039853.1">
    <property type="nucleotide sequence ID" value="NZ_FNGV01000005.1"/>
</dbReference>
<dbReference type="InterPro" id="IPR051199">
    <property type="entry name" value="LPS_LOS_Heptosyltrfase"/>
</dbReference>
<evidence type="ECO:0000256" key="2">
    <source>
        <dbReference type="ARBA" id="ARBA00022679"/>
    </source>
</evidence>
<sequence length="363" mass="40672">MALNRNFSGNTENLELDKEVHILVIRLSAMGDVAMVVPILAEIARRYPKVKITMLTRGFFKPMFSHISNVQVFEADVKGKHKGVFGLWKLYKELKALNIDQVADLHNVLRSNILKLYFKIGNIPFVQIDKGRKEKKALTSANSKILKPLRTTHQRYSDVFSQLGVSVDLNEAVSLPKQPLTEKVLEVVGQPSKKWLGIAPYAAFPGKMYPLDLMEQVVSQLDTSKKTKILFFGGGHNQRRQFETWEKKFQNCINVAGIFSFEEELALISNLDLMLSMDSGNAHLAAMYGIPTLTLWGVTHPFAGFAPISQNDSNMLLSDRDEFPLIPTSVYGNKLPEGYERCMATITPATVIAKINTLLGKTV</sequence>
<evidence type="ECO:0000313" key="4">
    <source>
        <dbReference type="Proteomes" id="UP000199440"/>
    </source>
</evidence>
<dbReference type="STRING" id="192904.SAMN04488514_10557"/>
<dbReference type="GO" id="GO:0009244">
    <property type="term" value="P:lipopolysaccharide core region biosynthetic process"/>
    <property type="evidence" value="ECO:0007669"/>
    <property type="project" value="TreeGrafter"/>
</dbReference>
<keyword evidence="1" id="KW-0328">Glycosyltransferase</keyword>
<evidence type="ECO:0000256" key="1">
    <source>
        <dbReference type="ARBA" id="ARBA00022676"/>
    </source>
</evidence>
<name>A0A1G9QKJ1_9FLAO</name>
<dbReference type="SUPFAM" id="SSF53756">
    <property type="entry name" value="UDP-Glycosyltransferase/glycogen phosphorylase"/>
    <property type="match status" value="1"/>
</dbReference>
<dbReference type="GO" id="GO:0005829">
    <property type="term" value="C:cytosol"/>
    <property type="evidence" value="ECO:0007669"/>
    <property type="project" value="TreeGrafter"/>
</dbReference>